<sequence>MANCDGDDEDDLHHLWYNTCTVYIDDILTTFTAGALHESIKSCFETYLTNVTYHRETLIVTGSAKVNLSHRSYVKPNNSHSVCTSGSVQTLEQGGASLAVEINKASAALVRNLGQLRVVLVVNAHLDSEGNVKVVWLAVSKSTKTIMNRSTNITDFIMYGTVIDSGTESGNDILLMSSRAPQELFKLFLSQCNDLANVTITLTYGNLFPSCDDNDKDVAAVIIPVTEVADFVITHVKKHVNVE</sequence>
<dbReference type="HOGENOM" id="CLU_1142479_0_0_1"/>
<dbReference type="EMBL" id="KB445806">
    <property type="protein sequence ID" value="EMD33393.1"/>
    <property type="molecule type" value="Genomic_DNA"/>
</dbReference>
<gene>
    <name evidence="1" type="ORF">CERSUDRAFT_76628</name>
</gene>
<evidence type="ECO:0000313" key="1">
    <source>
        <dbReference type="EMBL" id="EMD33393.1"/>
    </source>
</evidence>
<evidence type="ECO:0000313" key="2">
    <source>
        <dbReference type="Proteomes" id="UP000016930"/>
    </source>
</evidence>
<accession>M2Q959</accession>
<reference evidence="1 2" key="1">
    <citation type="journal article" date="2012" name="Proc. Natl. Acad. Sci. U.S.A.">
        <title>Comparative genomics of Ceriporiopsis subvermispora and Phanerochaete chrysosporium provide insight into selective ligninolysis.</title>
        <authorList>
            <person name="Fernandez-Fueyo E."/>
            <person name="Ruiz-Duenas F.J."/>
            <person name="Ferreira P."/>
            <person name="Floudas D."/>
            <person name="Hibbett D.S."/>
            <person name="Canessa P."/>
            <person name="Larrondo L.F."/>
            <person name="James T.Y."/>
            <person name="Seelenfreund D."/>
            <person name="Lobos S."/>
            <person name="Polanco R."/>
            <person name="Tello M."/>
            <person name="Honda Y."/>
            <person name="Watanabe T."/>
            <person name="Watanabe T."/>
            <person name="Ryu J.S."/>
            <person name="Kubicek C.P."/>
            <person name="Schmoll M."/>
            <person name="Gaskell J."/>
            <person name="Hammel K.E."/>
            <person name="St John F.J."/>
            <person name="Vanden Wymelenberg A."/>
            <person name="Sabat G."/>
            <person name="Splinter BonDurant S."/>
            <person name="Syed K."/>
            <person name="Yadav J.S."/>
            <person name="Doddapaneni H."/>
            <person name="Subramanian V."/>
            <person name="Lavin J.L."/>
            <person name="Oguiza J.A."/>
            <person name="Perez G."/>
            <person name="Pisabarro A.G."/>
            <person name="Ramirez L."/>
            <person name="Santoyo F."/>
            <person name="Master E."/>
            <person name="Coutinho P.M."/>
            <person name="Henrissat B."/>
            <person name="Lombard V."/>
            <person name="Magnuson J.K."/>
            <person name="Kuees U."/>
            <person name="Hori C."/>
            <person name="Igarashi K."/>
            <person name="Samejima M."/>
            <person name="Held B.W."/>
            <person name="Barry K.W."/>
            <person name="LaButti K.M."/>
            <person name="Lapidus A."/>
            <person name="Lindquist E.A."/>
            <person name="Lucas S.M."/>
            <person name="Riley R."/>
            <person name="Salamov A.A."/>
            <person name="Hoffmeister D."/>
            <person name="Schwenk D."/>
            <person name="Hadar Y."/>
            <person name="Yarden O."/>
            <person name="de Vries R.P."/>
            <person name="Wiebenga A."/>
            <person name="Stenlid J."/>
            <person name="Eastwood D."/>
            <person name="Grigoriev I.V."/>
            <person name="Berka R.M."/>
            <person name="Blanchette R.A."/>
            <person name="Kersten P."/>
            <person name="Martinez A.T."/>
            <person name="Vicuna R."/>
            <person name="Cullen D."/>
        </authorList>
    </citation>
    <scope>NUCLEOTIDE SEQUENCE [LARGE SCALE GENOMIC DNA]</scope>
    <source>
        <strain evidence="1 2">B</strain>
    </source>
</reference>
<dbReference type="AlphaFoldDB" id="M2Q959"/>
<name>M2Q959_CERS8</name>
<keyword evidence="2" id="KW-1185">Reference proteome</keyword>
<organism evidence="1 2">
    <name type="scientific">Ceriporiopsis subvermispora (strain B)</name>
    <name type="common">White-rot fungus</name>
    <name type="synonym">Gelatoporia subvermispora</name>
    <dbReference type="NCBI Taxonomy" id="914234"/>
    <lineage>
        <taxon>Eukaryota</taxon>
        <taxon>Fungi</taxon>
        <taxon>Dikarya</taxon>
        <taxon>Basidiomycota</taxon>
        <taxon>Agaricomycotina</taxon>
        <taxon>Agaricomycetes</taxon>
        <taxon>Polyporales</taxon>
        <taxon>Gelatoporiaceae</taxon>
        <taxon>Gelatoporia</taxon>
    </lineage>
</organism>
<protein>
    <submittedName>
        <fullName evidence="1">Uncharacterized protein</fullName>
    </submittedName>
</protein>
<proteinExistence type="predicted"/>
<dbReference type="Proteomes" id="UP000016930">
    <property type="component" value="Unassembled WGS sequence"/>
</dbReference>